<accession>A0A840PSR5</accession>
<protein>
    <submittedName>
        <fullName evidence="3">Uncharacterized protein</fullName>
    </submittedName>
</protein>
<feature type="compositionally biased region" description="Pro residues" evidence="1">
    <location>
        <begin position="205"/>
        <end position="233"/>
    </location>
</feature>
<dbReference type="RefSeq" id="WP_185055830.1">
    <property type="nucleotide sequence ID" value="NZ_BAABIX010000014.1"/>
</dbReference>
<dbReference type="Proteomes" id="UP000578449">
    <property type="component" value="Unassembled WGS sequence"/>
</dbReference>
<evidence type="ECO:0000313" key="3">
    <source>
        <dbReference type="EMBL" id="MBB5138985.1"/>
    </source>
</evidence>
<reference evidence="3 4" key="1">
    <citation type="submission" date="2020-08" db="EMBL/GenBank/DDBJ databases">
        <title>Genomic Encyclopedia of Type Strains, Phase IV (KMG-IV): sequencing the most valuable type-strain genomes for metagenomic binning, comparative biology and taxonomic classification.</title>
        <authorList>
            <person name="Goeker M."/>
        </authorList>
    </citation>
    <scope>NUCLEOTIDE SEQUENCE [LARGE SCALE GENOMIC DNA]</scope>
    <source>
        <strain evidence="3 4">DSM 45615</strain>
    </source>
</reference>
<keyword evidence="2" id="KW-0812">Transmembrane</keyword>
<proteinExistence type="predicted"/>
<evidence type="ECO:0000256" key="2">
    <source>
        <dbReference type="SAM" id="Phobius"/>
    </source>
</evidence>
<name>A0A840PSR5_9ACTN</name>
<feature type="transmembrane region" description="Helical" evidence="2">
    <location>
        <begin position="172"/>
        <end position="194"/>
    </location>
</feature>
<evidence type="ECO:0000256" key="1">
    <source>
        <dbReference type="SAM" id="MobiDB-lite"/>
    </source>
</evidence>
<sequence length="256" mass="27062">MRDVATQLQQGDPPTLGPFVIQARLRVGPAGLVYLAQAPDGRAVTVALLTRGAALDAAARDRFVTAIREAATERGGVRGWVARLPGRGRAPVPDSMPQVLAMDVGPAPWVATPYVPGRDGAERFLEPVMVSGTLIGERHGPDFVPYWVSDRSPAIPAPPRPKPPPTEPRRSVIAAGAVLALMVALLMLTMWLLFGGEDDTEQPLRPLPPTMFVPTPPPVPLTPVPGRPSPTPSPGETGPGSPHPEGDEENFPGEPI</sequence>
<keyword evidence="4" id="KW-1185">Reference proteome</keyword>
<comment type="caution">
    <text evidence="3">The sequence shown here is derived from an EMBL/GenBank/DDBJ whole genome shotgun (WGS) entry which is preliminary data.</text>
</comment>
<dbReference type="EMBL" id="JACHGN010000026">
    <property type="protein sequence ID" value="MBB5138985.1"/>
    <property type="molecule type" value="Genomic_DNA"/>
</dbReference>
<gene>
    <name evidence="3" type="ORF">HNP84_008747</name>
</gene>
<dbReference type="AlphaFoldDB" id="A0A840PSR5"/>
<evidence type="ECO:0000313" key="4">
    <source>
        <dbReference type="Proteomes" id="UP000578449"/>
    </source>
</evidence>
<keyword evidence="2" id="KW-1133">Transmembrane helix</keyword>
<feature type="region of interest" description="Disordered" evidence="1">
    <location>
        <begin position="203"/>
        <end position="256"/>
    </location>
</feature>
<organism evidence="3 4">
    <name type="scientific">Thermocatellispora tengchongensis</name>
    <dbReference type="NCBI Taxonomy" id="1073253"/>
    <lineage>
        <taxon>Bacteria</taxon>
        <taxon>Bacillati</taxon>
        <taxon>Actinomycetota</taxon>
        <taxon>Actinomycetes</taxon>
        <taxon>Streptosporangiales</taxon>
        <taxon>Streptosporangiaceae</taxon>
        <taxon>Thermocatellispora</taxon>
    </lineage>
</organism>
<feature type="compositionally biased region" description="Acidic residues" evidence="1">
    <location>
        <begin position="246"/>
        <end position="256"/>
    </location>
</feature>
<keyword evidence="2" id="KW-0472">Membrane</keyword>